<evidence type="ECO:0000313" key="2">
    <source>
        <dbReference type="EMBL" id="MBB6142637.1"/>
    </source>
</evidence>
<dbReference type="SUPFAM" id="SSF47598">
    <property type="entry name" value="Ribbon-helix-helix"/>
    <property type="match status" value="1"/>
</dbReference>
<feature type="region of interest" description="Disordered" evidence="1">
    <location>
        <begin position="54"/>
        <end position="74"/>
    </location>
</feature>
<reference evidence="2 3" key="1">
    <citation type="submission" date="2020-08" db="EMBL/GenBank/DDBJ databases">
        <title>Genomic Encyclopedia of Type Strains, Phase IV (KMG-IV): sequencing the most valuable type-strain genomes for metagenomic binning, comparative biology and taxonomic classification.</title>
        <authorList>
            <person name="Goeker M."/>
        </authorList>
    </citation>
    <scope>NUCLEOTIDE SEQUENCE [LARGE SCALE GENOMIC DNA]</scope>
    <source>
        <strain evidence="2 3">DSM 103733</strain>
    </source>
</reference>
<name>A0A841JPZ4_9BACT</name>
<gene>
    <name evidence="2" type="ORF">HNQ77_000575</name>
</gene>
<dbReference type="InterPro" id="IPR008651">
    <property type="entry name" value="Uncharacterised_HicB"/>
</dbReference>
<comment type="caution">
    <text evidence="2">The sequence shown here is derived from an EMBL/GenBank/DDBJ whole genome shotgun (WGS) entry which is preliminary data.</text>
</comment>
<keyword evidence="3" id="KW-1185">Reference proteome</keyword>
<evidence type="ECO:0000256" key="1">
    <source>
        <dbReference type="SAM" id="MobiDB-lite"/>
    </source>
</evidence>
<protein>
    <recommendedName>
        <fullName evidence="4">Toxin-antitoxin system HicB family antitoxin</fullName>
    </recommendedName>
</protein>
<dbReference type="GO" id="GO:0006355">
    <property type="term" value="P:regulation of DNA-templated transcription"/>
    <property type="evidence" value="ECO:0007669"/>
    <property type="project" value="InterPro"/>
</dbReference>
<feature type="compositionally biased region" description="Basic and acidic residues" evidence="1">
    <location>
        <begin position="54"/>
        <end position="64"/>
    </location>
</feature>
<accession>A0A841JPZ4</accession>
<evidence type="ECO:0008006" key="4">
    <source>
        <dbReference type="Google" id="ProtNLM"/>
    </source>
</evidence>
<organism evidence="2 3">
    <name type="scientific">Silvibacterium bohemicum</name>
    <dbReference type="NCBI Taxonomy" id="1577686"/>
    <lineage>
        <taxon>Bacteria</taxon>
        <taxon>Pseudomonadati</taxon>
        <taxon>Acidobacteriota</taxon>
        <taxon>Terriglobia</taxon>
        <taxon>Terriglobales</taxon>
        <taxon>Acidobacteriaceae</taxon>
        <taxon>Silvibacterium</taxon>
    </lineage>
</organism>
<dbReference type="Pfam" id="PF05534">
    <property type="entry name" value="HicB"/>
    <property type="match status" value="1"/>
</dbReference>
<dbReference type="InterPro" id="IPR010985">
    <property type="entry name" value="Ribbon_hlx_hlx"/>
</dbReference>
<proteinExistence type="predicted"/>
<dbReference type="AlphaFoldDB" id="A0A841JPZ4"/>
<sequence length="74" mass="8588">MPESEKRRQSFPLRLAPSIRRQANELAEREGISINHFISLAVAEKITRMEESYLQKSVKSRERNPSAPITTIRH</sequence>
<dbReference type="Proteomes" id="UP000538666">
    <property type="component" value="Unassembled WGS sequence"/>
</dbReference>
<dbReference type="EMBL" id="JACHEK010000001">
    <property type="protein sequence ID" value="MBB6142637.1"/>
    <property type="molecule type" value="Genomic_DNA"/>
</dbReference>
<evidence type="ECO:0000313" key="3">
    <source>
        <dbReference type="Proteomes" id="UP000538666"/>
    </source>
</evidence>